<dbReference type="Proteomes" id="UP000188268">
    <property type="component" value="Unassembled WGS sequence"/>
</dbReference>
<organism evidence="2 3">
    <name type="scientific">Corchorus capsularis</name>
    <name type="common">Jute</name>
    <dbReference type="NCBI Taxonomy" id="210143"/>
    <lineage>
        <taxon>Eukaryota</taxon>
        <taxon>Viridiplantae</taxon>
        <taxon>Streptophyta</taxon>
        <taxon>Embryophyta</taxon>
        <taxon>Tracheophyta</taxon>
        <taxon>Spermatophyta</taxon>
        <taxon>Magnoliopsida</taxon>
        <taxon>eudicotyledons</taxon>
        <taxon>Gunneridae</taxon>
        <taxon>Pentapetalae</taxon>
        <taxon>rosids</taxon>
        <taxon>malvids</taxon>
        <taxon>Malvales</taxon>
        <taxon>Malvaceae</taxon>
        <taxon>Grewioideae</taxon>
        <taxon>Apeibeae</taxon>
        <taxon>Corchorus</taxon>
    </lineage>
</organism>
<comment type="caution">
    <text evidence="2">The sequence shown here is derived from an EMBL/GenBank/DDBJ whole genome shotgun (WGS) entry which is preliminary data.</text>
</comment>
<feature type="region of interest" description="Disordered" evidence="1">
    <location>
        <begin position="46"/>
        <end position="66"/>
    </location>
</feature>
<feature type="compositionally biased region" description="Pro residues" evidence="1">
    <location>
        <begin position="46"/>
        <end position="60"/>
    </location>
</feature>
<evidence type="ECO:0000313" key="3">
    <source>
        <dbReference type="Proteomes" id="UP000188268"/>
    </source>
</evidence>
<evidence type="ECO:0000256" key="1">
    <source>
        <dbReference type="SAM" id="MobiDB-lite"/>
    </source>
</evidence>
<dbReference type="Gramene" id="OMO81559">
    <property type="protein sequence ID" value="OMO81559"/>
    <property type="gene ID" value="CCACVL1_12359"/>
</dbReference>
<dbReference type="EMBL" id="AWWV01010126">
    <property type="protein sequence ID" value="OMO81559.1"/>
    <property type="molecule type" value="Genomic_DNA"/>
</dbReference>
<reference evidence="2 3" key="1">
    <citation type="submission" date="2013-09" db="EMBL/GenBank/DDBJ databases">
        <title>Corchorus capsularis genome sequencing.</title>
        <authorList>
            <person name="Alam M."/>
            <person name="Haque M.S."/>
            <person name="Islam M.S."/>
            <person name="Emdad E.M."/>
            <person name="Islam M.M."/>
            <person name="Ahmed B."/>
            <person name="Halim A."/>
            <person name="Hossen Q.M.M."/>
            <person name="Hossain M.Z."/>
            <person name="Ahmed R."/>
            <person name="Khan M.M."/>
            <person name="Islam R."/>
            <person name="Rashid M.M."/>
            <person name="Khan S.A."/>
            <person name="Rahman M.S."/>
            <person name="Alam M."/>
        </authorList>
    </citation>
    <scope>NUCLEOTIDE SEQUENCE [LARGE SCALE GENOMIC DNA]</scope>
    <source>
        <strain evidence="3">cv. CVL-1</strain>
        <tissue evidence="2">Whole seedling</tissue>
    </source>
</reference>
<gene>
    <name evidence="2" type="ORF">CCACVL1_12359</name>
</gene>
<evidence type="ECO:0000313" key="2">
    <source>
        <dbReference type="EMBL" id="OMO81559.1"/>
    </source>
</evidence>
<keyword evidence="3" id="KW-1185">Reference proteome</keyword>
<sequence length="124" mass="13652">MNNTTISAPITRPNTTSITSLYIHPQIATLIFSFLLLPFDFRVSPPTPTPPHSTPTPTPHPASVQDSSVRLFSSKSTLQDFILHNFQSNTCHDLGLCLDLHLCFAPNSDVDFASGLRSRLLYGI</sequence>
<name>A0A1R3IG41_COCAP</name>
<dbReference type="AlphaFoldDB" id="A0A1R3IG41"/>
<proteinExistence type="predicted"/>
<protein>
    <submittedName>
        <fullName evidence="2">Uncharacterized protein</fullName>
    </submittedName>
</protein>
<accession>A0A1R3IG41</accession>